<proteinExistence type="predicted"/>
<dbReference type="SMART" id="SM00173">
    <property type="entry name" value="RAS"/>
    <property type="match status" value="1"/>
</dbReference>
<dbReference type="RefSeq" id="XP_029641703.1">
    <property type="nucleotide sequence ID" value="XM_029785843.2"/>
</dbReference>
<dbReference type="GO" id="GO:0005525">
    <property type="term" value="F:GTP binding"/>
    <property type="evidence" value="ECO:0007669"/>
    <property type="project" value="UniProtKB-KW"/>
</dbReference>
<dbReference type="NCBIfam" id="TIGR00231">
    <property type="entry name" value="small_GTP"/>
    <property type="match status" value="1"/>
</dbReference>
<dbReference type="InterPro" id="IPR003578">
    <property type="entry name" value="Small_GTPase_Rho"/>
</dbReference>
<comment type="subcellular location">
    <subcellularLocation>
        <location evidence="1">Membrane</location>
    </subcellularLocation>
</comment>
<sequence>MNPINGTCVRSKLVIVGDCACGKTSLIHRYVNGAFLETYAPTGFNTYNATYDVSDTYKIEMSVWDTSGDGGYDRVRPLSYAEADLVIICFSVADPDSLEHVMSKWFPEVREHCPSQPIMLVGCKTDLRSDLQCISALAKKKQIMVSYDQGLKAGKHIGALAYSETTSKSSQRSVGDVIEIAALSSAGNKNSTEAPNFKRQRSFMRRKRFSGLNDTKSQLRKDVVKSCVVM</sequence>
<dbReference type="PROSITE" id="PS51421">
    <property type="entry name" value="RAS"/>
    <property type="match status" value="1"/>
</dbReference>
<gene>
    <name evidence="6" type="primary">LOC115216477</name>
</gene>
<organism evidence="5 6">
    <name type="scientific">Octopus sinensis</name>
    <name type="common">East Asian common octopus</name>
    <dbReference type="NCBI Taxonomy" id="2607531"/>
    <lineage>
        <taxon>Eukaryota</taxon>
        <taxon>Metazoa</taxon>
        <taxon>Spiralia</taxon>
        <taxon>Lophotrochozoa</taxon>
        <taxon>Mollusca</taxon>
        <taxon>Cephalopoda</taxon>
        <taxon>Coleoidea</taxon>
        <taxon>Octopodiformes</taxon>
        <taxon>Octopoda</taxon>
        <taxon>Incirrata</taxon>
        <taxon>Octopodidae</taxon>
        <taxon>Octopus</taxon>
    </lineage>
</organism>
<protein>
    <submittedName>
        <fullName evidence="6">Rho-related GTP-binding protein RhoE</fullName>
    </submittedName>
</protein>
<dbReference type="InterPro" id="IPR001806">
    <property type="entry name" value="Small_GTPase"/>
</dbReference>
<keyword evidence="5" id="KW-1185">Reference proteome</keyword>
<dbReference type="PROSITE" id="PS51420">
    <property type="entry name" value="RHO"/>
    <property type="match status" value="1"/>
</dbReference>
<dbReference type="KEGG" id="osn:115216477"/>
<evidence type="ECO:0000256" key="3">
    <source>
        <dbReference type="ARBA" id="ARBA00023134"/>
    </source>
</evidence>
<evidence type="ECO:0000256" key="2">
    <source>
        <dbReference type="ARBA" id="ARBA00022741"/>
    </source>
</evidence>
<dbReference type="PRINTS" id="PR00449">
    <property type="entry name" value="RASTRNSFRMNG"/>
</dbReference>
<evidence type="ECO:0000256" key="4">
    <source>
        <dbReference type="ARBA" id="ARBA00023136"/>
    </source>
</evidence>
<dbReference type="GO" id="GO:0007264">
    <property type="term" value="P:small GTPase-mediated signal transduction"/>
    <property type="evidence" value="ECO:0007669"/>
    <property type="project" value="InterPro"/>
</dbReference>
<dbReference type="PROSITE" id="PS51419">
    <property type="entry name" value="RAB"/>
    <property type="match status" value="1"/>
</dbReference>
<dbReference type="SMART" id="SM00175">
    <property type="entry name" value="RAB"/>
    <property type="match status" value="1"/>
</dbReference>
<dbReference type="FunFam" id="3.40.50.300:FF:002060">
    <property type="entry name" value="Rho family GTPase"/>
    <property type="match status" value="1"/>
</dbReference>
<keyword evidence="4" id="KW-0472">Membrane</keyword>
<dbReference type="PANTHER" id="PTHR24072">
    <property type="entry name" value="RHO FAMILY GTPASE"/>
    <property type="match status" value="1"/>
</dbReference>
<dbReference type="Proteomes" id="UP000515154">
    <property type="component" value="Linkage group LG10"/>
</dbReference>
<evidence type="ECO:0000256" key="1">
    <source>
        <dbReference type="ARBA" id="ARBA00004370"/>
    </source>
</evidence>
<dbReference type="AlphaFoldDB" id="A0A6P7SU42"/>
<accession>A0A6P7SU42</accession>
<keyword evidence="3" id="KW-0342">GTP-binding</keyword>
<dbReference type="GO" id="GO:0016020">
    <property type="term" value="C:membrane"/>
    <property type="evidence" value="ECO:0007669"/>
    <property type="project" value="UniProtKB-SubCell"/>
</dbReference>
<dbReference type="InterPro" id="IPR027417">
    <property type="entry name" value="P-loop_NTPase"/>
</dbReference>
<dbReference type="InterPro" id="IPR005225">
    <property type="entry name" value="Small_GTP-bd"/>
</dbReference>
<dbReference type="Pfam" id="PF00071">
    <property type="entry name" value="Ras"/>
    <property type="match status" value="1"/>
</dbReference>
<reference evidence="6" key="1">
    <citation type="submission" date="2025-08" db="UniProtKB">
        <authorList>
            <consortium name="RefSeq"/>
        </authorList>
    </citation>
    <scope>IDENTIFICATION</scope>
</reference>
<evidence type="ECO:0000313" key="5">
    <source>
        <dbReference type="Proteomes" id="UP000515154"/>
    </source>
</evidence>
<evidence type="ECO:0000313" key="6">
    <source>
        <dbReference type="RefSeq" id="XP_029641703.1"/>
    </source>
</evidence>
<name>A0A6P7SU42_9MOLL</name>
<dbReference type="SMART" id="SM00174">
    <property type="entry name" value="RHO"/>
    <property type="match status" value="1"/>
</dbReference>
<keyword evidence="2" id="KW-0547">Nucleotide-binding</keyword>
<dbReference type="GO" id="GO:0003924">
    <property type="term" value="F:GTPase activity"/>
    <property type="evidence" value="ECO:0007669"/>
    <property type="project" value="InterPro"/>
</dbReference>
<dbReference type="Gene3D" id="3.40.50.300">
    <property type="entry name" value="P-loop containing nucleotide triphosphate hydrolases"/>
    <property type="match status" value="1"/>
</dbReference>
<dbReference type="SUPFAM" id="SSF52540">
    <property type="entry name" value="P-loop containing nucleoside triphosphate hydrolases"/>
    <property type="match status" value="1"/>
</dbReference>